<evidence type="ECO:0000256" key="2">
    <source>
        <dbReference type="ARBA" id="ARBA00022475"/>
    </source>
</evidence>
<proteinExistence type="predicted"/>
<feature type="transmembrane region" description="Helical" evidence="6">
    <location>
        <begin position="96"/>
        <end position="112"/>
    </location>
</feature>
<keyword evidence="2" id="KW-1003">Cell membrane</keyword>
<dbReference type="EMBL" id="LCMO01000046">
    <property type="protein sequence ID" value="KKU37617.1"/>
    <property type="molecule type" value="Genomic_DNA"/>
</dbReference>
<evidence type="ECO:0000256" key="3">
    <source>
        <dbReference type="ARBA" id="ARBA00022692"/>
    </source>
</evidence>
<accession>A0A0G1PYQ4</accession>
<dbReference type="PANTHER" id="PTHR32322:SF18">
    <property type="entry name" value="S-ADENOSYLMETHIONINE_S-ADENOSYLHOMOCYSTEINE TRANSPORTER"/>
    <property type="match status" value="1"/>
</dbReference>
<organism evidence="8 9">
    <name type="scientific">Candidatus Azambacteria bacterium GW2011_GWB2_46_37</name>
    <dbReference type="NCBI Taxonomy" id="1618618"/>
    <lineage>
        <taxon>Bacteria</taxon>
        <taxon>Candidatus Azamiibacteriota</taxon>
    </lineage>
</organism>
<keyword evidence="4 6" id="KW-1133">Transmembrane helix</keyword>
<dbReference type="SUPFAM" id="SSF103481">
    <property type="entry name" value="Multidrug resistance efflux transporter EmrE"/>
    <property type="match status" value="2"/>
</dbReference>
<feature type="domain" description="EamA" evidence="7">
    <location>
        <begin position="3"/>
        <end position="135"/>
    </location>
</feature>
<feature type="transmembrane region" description="Helical" evidence="6">
    <location>
        <begin position="179"/>
        <end position="198"/>
    </location>
</feature>
<keyword evidence="5 6" id="KW-0472">Membrane</keyword>
<keyword evidence="3 6" id="KW-0812">Transmembrane</keyword>
<dbReference type="Proteomes" id="UP000033818">
    <property type="component" value="Unassembled WGS sequence"/>
</dbReference>
<sequence>MNWFFLSIIATSAFGTQSFLYKSAVARGCNKFLVTLTFMATVELLAIFSFLYQGAHISQLLFTAILGFLFASLFWLKTLGQLKALEYLPTNKVFPITSSSVAVTVIYALVLLKESITPLQLFGILSIVLAGVLINRESKKRSDYHENKIGFLISFLVILPAAAMEITNKYAALNTNINFFIVVTYLFSILISSSSYLVTRKANQISKNITRDSIKFGLLIGIINFIGYLSILSALKTGHLSLIAPILALSVIITVLLAKIVHKEELNIRQFGLVLLSVFGIVLLRI</sequence>
<feature type="transmembrane region" description="Helical" evidence="6">
    <location>
        <begin position="59"/>
        <end position="76"/>
    </location>
</feature>
<evidence type="ECO:0000256" key="1">
    <source>
        <dbReference type="ARBA" id="ARBA00004651"/>
    </source>
</evidence>
<dbReference type="GO" id="GO:0005886">
    <property type="term" value="C:plasma membrane"/>
    <property type="evidence" value="ECO:0007669"/>
    <property type="project" value="UniProtKB-SubCell"/>
</dbReference>
<name>A0A0G1PYQ4_9BACT</name>
<feature type="transmembrane region" description="Helical" evidence="6">
    <location>
        <begin position="242"/>
        <end position="261"/>
    </location>
</feature>
<evidence type="ECO:0000256" key="5">
    <source>
        <dbReference type="ARBA" id="ARBA00023136"/>
    </source>
</evidence>
<dbReference type="Pfam" id="PF00892">
    <property type="entry name" value="EamA"/>
    <property type="match status" value="2"/>
</dbReference>
<evidence type="ECO:0000313" key="8">
    <source>
        <dbReference type="EMBL" id="KKU37617.1"/>
    </source>
</evidence>
<evidence type="ECO:0000313" key="9">
    <source>
        <dbReference type="Proteomes" id="UP000033818"/>
    </source>
</evidence>
<comment type="subcellular location">
    <subcellularLocation>
        <location evidence="1">Cell membrane</location>
        <topology evidence="1">Multi-pass membrane protein</topology>
    </subcellularLocation>
</comment>
<dbReference type="AlphaFoldDB" id="A0A0G1PYQ4"/>
<evidence type="ECO:0000256" key="6">
    <source>
        <dbReference type="SAM" id="Phobius"/>
    </source>
</evidence>
<feature type="transmembrane region" description="Helical" evidence="6">
    <location>
        <begin position="31"/>
        <end position="52"/>
    </location>
</feature>
<dbReference type="InterPro" id="IPR000620">
    <property type="entry name" value="EamA_dom"/>
</dbReference>
<feature type="domain" description="EamA" evidence="7">
    <location>
        <begin position="149"/>
        <end position="284"/>
    </location>
</feature>
<evidence type="ECO:0000259" key="7">
    <source>
        <dbReference type="Pfam" id="PF00892"/>
    </source>
</evidence>
<dbReference type="PANTHER" id="PTHR32322">
    <property type="entry name" value="INNER MEMBRANE TRANSPORTER"/>
    <property type="match status" value="1"/>
</dbReference>
<evidence type="ECO:0000256" key="4">
    <source>
        <dbReference type="ARBA" id="ARBA00022989"/>
    </source>
</evidence>
<feature type="transmembrane region" description="Helical" evidence="6">
    <location>
        <begin position="119"/>
        <end position="136"/>
    </location>
</feature>
<feature type="transmembrane region" description="Helical" evidence="6">
    <location>
        <begin position="148"/>
        <end position="167"/>
    </location>
</feature>
<feature type="transmembrane region" description="Helical" evidence="6">
    <location>
        <begin position="218"/>
        <end position="235"/>
    </location>
</feature>
<reference evidence="8 9" key="1">
    <citation type="journal article" date="2015" name="Nature">
        <title>rRNA introns, odd ribosomes, and small enigmatic genomes across a large radiation of phyla.</title>
        <authorList>
            <person name="Brown C.T."/>
            <person name="Hug L.A."/>
            <person name="Thomas B.C."/>
            <person name="Sharon I."/>
            <person name="Castelle C.J."/>
            <person name="Singh A."/>
            <person name="Wilkins M.J."/>
            <person name="Williams K.H."/>
            <person name="Banfield J.F."/>
        </authorList>
    </citation>
    <scope>NUCLEOTIDE SEQUENCE [LARGE SCALE GENOMIC DNA]</scope>
</reference>
<dbReference type="Gene3D" id="1.10.3730.20">
    <property type="match status" value="2"/>
</dbReference>
<gene>
    <name evidence="8" type="ORF">UX53_C0046G0010</name>
</gene>
<protein>
    <recommendedName>
        <fullName evidence="7">EamA domain-containing protein</fullName>
    </recommendedName>
</protein>
<comment type="caution">
    <text evidence="8">The sequence shown here is derived from an EMBL/GenBank/DDBJ whole genome shotgun (WGS) entry which is preliminary data.</text>
</comment>
<dbReference type="InterPro" id="IPR037185">
    <property type="entry name" value="EmrE-like"/>
</dbReference>
<dbReference type="InterPro" id="IPR050638">
    <property type="entry name" value="AA-Vitamin_Transporters"/>
</dbReference>